<keyword evidence="1" id="KW-0732">Signal</keyword>
<keyword evidence="3" id="KW-1185">Reference proteome</keyword>
<accession>G2JBM3</accession>
<feature type="chain" id="PRO_5003432341" evidence="1">
    <location>
        <begin position="30"/>
        <end position="478"/>
    </location>
</feature>
<comment type="caution">
    <text evidence="2">The sequence shown here is derived from an EMBL/GenBank/DDBJ whole genome shotgun (WGS) entry which is preliminary data.</text>
</comment>
<gene>
    <name evidence="2" type="primary">traH</name>
    <name evidence="2" type="ORF">CAGGBEG34_40023</name>
</gene>
<dbReference type="Pfam" id="PF06122">
    <property type="entry name" value="TraH"/>
    <property type="match status" value="1"/>
</dbReference>
<name>G2JBM3_9BURK</name>
<dbReference type="EMBL" id="CAFB01000069">
    <property type="protein sequence ID" value="CCD30177.1"/>
    <property type="molecule type" value="Genomic_DNA"/>
</dbReference>
<organism evidence="2 3">
    <name type="scientific">Candidatus Glomeribacter gigasporarum BEG34</name>
    <dbReference type="NCBI Taxonomy" id="1070319"/>
    <lineage>
        <taxon>Bacteria</taxon>
        <taxon>Pseudomonadati</taxon>
        <taxon>Pseudomonadota</taxon>
        <taxon>Betaproteobacteria</taxon>
        <taxon>Burkholderiales</taxon>
        <taxon>Burkholderiaceae</taxon>
        <taxon>Candidatus Glomeribacter</taxon>
    </lineage>
</organism>
<dbReference type="eggNOG" id="ENOG502ZB1J">
    <property type="taxonomic scope" value="Bacteria"/>
</dbReference>
<evidence type="ECO:0000256" key="1">
    <source>
        <dbReference type="SAM" id="SignalP"/>
    </source>
</evidence>
<proteinExistence type="predicted"/>
<dbReference type="AlphaFoldDB" id="G2JBM3"/>
<evidence type="ECO:0000313" key="3">
    <source>
        <dbReference type="Proteomes" id="UP000054051"/>
    </source>
</evidence>
<sequence>MMRRARFSKWQQKACVLLMTYCVLTPAWADLQSVLEHQFDEMANTTRPGVYESQRRGVLAGGQFIAKNHLFDENLIGFVPPAWKAGCGGVDLFGGSLSFINTDQIVQLLRSIAANAKGYAFQLALDNVFPDGAKWIENFQKKVQALNQYLGNSCQLAQGIVSDVASSFNLKHSTDASLKGTLSGLFEDFFDARQELDGQSPLEKLKQHRPDQYKQLIGNLVWQQLQRHQVSRWFPSGDSALMEAVMSMTGTIIVGDLASSAEGLTNAFAESAPVTPITILPGNKITLADLIEGGPVDLYSCEADPEQCLTAGKTKRVQLKGLKTVIQHALLGTGSRPGIIAKYASNAGALIDTERAFVSNLPEGLGTLLHSLALLSPEGATLFVTEASGALALSMAEHLTEEVFRATRAALANSDSPYQKQALDTLNRAQNTLRREYTTLIHRYGSLASQIAQYSSVLKAIRKPAYVPDAAAVFHEAE</sequence>
<dbReference type="InterPro" id="IPR010927">
    <property type="entry name" value="T4SS_TraH"/>
</dbReference>
<protein>
    <submittedName>
        <fullName evidence="2">Type IV conjugative transfer system protein TraH</fullName>
    </submittedName>
</protein>
<feature type="signal peptide" evidence="1">
    <location>
        <begin position="1"/>
        <end position="29"/>
    </location>
</feature>
<dbReference type="Proteomes" id="UP000054051">
    <property type="component" value="Unassembled WGS sequence"/>
</dbReference>
<reference evidence="2 3" key="1">
    <citation type="submission" date="2011-08" db="EMBL/GenBank/DDBJ databases">
        <title>The genome of the obligate endobacterium of an arbuscular mycorrhizal fungus reveals an interphylum network of nutritional interactions.</title>
        <authorList>
            <person name="Ghignone S."/>
            <person name="Salvioli A."/>
            <person name="Anca I."/>
            <person name="Lumini E."/>
            <person name="Ortu G."/>
            <person name="Petiti L."/>
            <person name="Cruveiller S."/>
            <person name="Bianciotto V."/>
            <person name="Piffanelli P."/>
            <person name="Lanfranco L."/>
            <person name="Bonfante P."/>
        </authorList>
    </citation>
    <scope>NUCLEOTIDE SEQUENCE [LARGE SCALE GENOMIC DNA]</scope>
    <source>
        <strain evidence="2 3">BEG34</strain>
    </source>
</reference>
<dbReference type="STRING" id="1070319.CAGGBEG34_40023"/>
<evidence type="ECO:0000313" key="2">
    <source>
        <dbReference type="EMBL" id="CCD30177.1"/>
    </source>
</evidence>